<keyword evidence="9" id="KW-0539">Nucleus</keyword>
<feature type="binding site" evidence="10">
    <location>
        <position position="451"/>
    </location>
    <ligand>
        <name>Zn(2+)</name>
        <dbReference type="ChEBI" id="CHEBI:29105"/>
        <label>1</label>
    </ligand>
</feature>
<dbReference type="PANTHER" id="PTHR10960">
    <property type="entry name" value="V D J RECOMBINATION-ACTIVATING PROTEIN 2"/>
    <property type="match status" value="1"/>
</dbReference>
<dbReference type="Proteomes" id="UP000812440">
    <property type="component" value="Chromosome 8_10"/>
</dbReference>
<keyword evidence="4 10" id="KW-0479">Metal-binding</keyword>
<feature type="binding site" evidence="10">
    <location>
        <position position="448"/>
    </location>
    <ligand>
        <name>Zn(2+)</name>
        <dbReference type="ChEBI" id="CHEBI:29105"/>
        <label>1</label>
    </ligand>
</feature>
<keyword evidence="7" id="KW-0156">Chromatin regulator</keyword>
<evidence type="ECO:0000256" key="2">
    <source>
        <dbReference type="ARBA" id="ARBA00008254"/>
    </source>
</evidence>
<evidence type="ECO:0000259" key="11">
    <source>
        <dbReference type="Pfam" id="PF13341"/>
    </source>
</evidence>
<dbReference type="Gene3D" id="3.30.160.290">
    <property type="entry name" value="Rag2 PHD finger"/>
    <property type="match status" value="1"/>
</dbReference>
<dbReference type="GO" id="GO:0008270">
    <property type="term" value="F:zinc ion binding"/>
    <property type="evidence" value="ECO:0007669"/>
    <property type="project" value="UniProtKB-KW"/>
</dbReference>
<dbReference type="GO" id="GO:0006325">
    <property type="term" value="P:chromatin organization"/>
    <property type="evidence" value="ECO:0007669"/>
    <property type="project" value="UniProtKB-KW"/>
</dbReference>
<proteinExistence type="inferred from homology"/>
<dbReference type="InterPro" id="IPR011011">
    <property type="entry name" value="Znf_FYVE_PHD"/>
</dbReference>
<dbReference type="InterPro" id="IPR004321">
    <property type="entry name" value="RAG2"/>
</dbReference>
<reference evidence="12" key="1">
    <citation type="thesis" date="2020" institute="ProQuest LLC" country="789 East Eisenhower Parkway, Ann Arbor, MI, USA">
        <title>Comparative Genomics and Chromosome Evolution.</title>
        <authorList>
            <person name="Mudd A.B."/>
        </authorList>
    </citation>
    <scope>NUCLEOTIDE SEQUENCE</scope>
    <source>
        <strain evidence="12">Female2</strain>
        <tissue evidence="12">Blood</tissue>
    </source>
</reference>
<evidence type="ECO:0000313" key="12">
    <source>
        <dbReference type="EMBL" id="KAG8447686.1"/>
    </source>
</evidence>
<dbReference type="OrthoDB" id="8512570at2759"/>
<dbReference type="Pfam" id="PF13341">
    <property type="entry name" value="RAG2_PHD"/>
    <property type="match status" value="1"/>
</dbReference>
<comment type="subcellular location">
    <subcellularLocation>
        <location evidence="1">Nucleus</location>
    </subcellularLocation>
</comment>
<dbReference type="AlphaFoldDB" id="A0A8T2JZC0"/>
<evidence type="ECO:0000256" key="9">
    <source>
        <dbReference type="ARBA" id="ARBA00023242"/>
    </source>
</evidence>
<dbReference type="Pfam" id="PF03089">
    <property type="entry name" value="RAG2"/>
    <property type="match status" value="1"/>
</dbReference>
<evidence type="ECO:0000256" key="8">
    <source>
        <dbReference type="ARBA" id="ARBA00023172"/>
    </source>
</evidence>
<keyword evidence="6 10" id="KW-0862">Zinc</keyword>
<evidence type="ECO:0000256" key="5">
    <source>
        <dbReference type="ARBA" id="ARBA00022771"/>
    </source>
</evidence>
<dbReference type="Gene3D" id="2.120.10.80">
    <property type="entry name" value="Kelch-type beta propeller"/>
    <property type="match status" value="1"/>
</dbReference>
<keyword evidence="5" id="KW-0863">Zinc-finger</keyword>
<sequence length="520" mass="58538">MTLQILTAGNNTSLIQPGFSLFSFGSHLFFFGQKGWPKRSCPTGVFHIDIKNNELKLRPTMFNSDSCYLPPLRHPAMCRFQVGSDGEKTQYLIHGGKTPNNEISHKLYIMSLASSVNKKIMLCCSEKDLVGEIPEARYGHSMNVVYSRGKSAVVMFGGRSYVPINQRTTEKWNSVIDCEPLVYLIDLQFGCSTTYQLQELQDGASFHVSLARKDTVYILGGHSMASNFRSPNIYKIKVDLLLGSPAVSCTVIEGKQSFSSAIVTQTNPDEFAIVGGYNSDNQKRFICNGIFLDDDTIDVQEIETPEWAGEIKHSKTWFGADMGNGAVLLGIPVDNKHQNTECSFFFYMLSLGEGEPVMLTCSQGSVEEQEDSLPLEDSEEFTFNRDGNLFDEDTYNEDDEDDESETGYWIKCCSECYIDINTWVPFYSTELNKPAMIYCSKEGGHWVHGQCMDLSENTLVYLSQNNSKYFCNAHIKIARELQTPKKANSIKKPSIKSISKKSSMNRMSAVKKSFLRRLFE</sequence>
<dbReference type="InterPro" id="IPR025162">
    <property type="entry name" value="RAG2_PHD"/>
</dbReference>
<evidence type="ECO:0000256" key="10">
    <source>
        <dbReference type="PIRSR" id="PIRSR604321-1"/>
    </source>
</evidence>
<dbReference type="FunFam" id="2.120.10.80:FF:000047">
    <property type="entry name" value="V(D)J recombination-activating protein 2"/>
    <property type="match status" value="1"/>
</dbReference>
<feature type="binding site" evidence="10">
    <location>
        <position position="474"/>
    </location>
    <ligand>
        <name>Zn(2+)</name>
        <dbReference type="ChEBI" id="CHEBI:29105"/>
        <label>1</label>
    </ligand>
</feature>
<feature type="binding site" evidence="10">
    <location>
        <position position="445"/>
    </location>
    <ligand>
        <name>Zn(2+)</name>
        <dbReference type="ChEBI" id="CHEBI:29105"/>
        <label>1</label>
    </ligand>
</feature>
<protein>
    <recommendedName>
        <fullName evidence="3">V(D)J recombination-activating protein 2</fullName>
    </recommendedName>
</protein>
<feature type="binding site" evidence="10">
    <location>
        <position position="439"/>
    </location>
    <ligand>
        <name>Zn(2+)</name>
        <dbReference type="ChEBI" id="CHEBI:29105"/>
        <label>1</label>
    </ligand>
</feature>
<evidence type="ECO:0000256" key="6">
    <source>
        <dbReference type="ARBA" id="ARBA00022833"/>
    </source>
</evidence>
<evidence type="ECO:0000256" key="1">
    <source>
        <dbReference type="ARBA" id="ARBA00004123"/>
    </source>
</evidence>
<dbReference type="InterPro" id="IPR015915">
    <property type="entry name" value="Kelch-typ_b-propeller"/>
</dbReference>
<accession>A0A8T2JZC0</accession>
<dbReference type="SUPFAM" id="SSF50965">
    <property type="entry name" value="Galactose oxidase, central domain"/>
    <property type="match status" value="1"/>
</dbReference>
<evidence type="ECO:0000313" key="13">
    <source>
        <dbReference type="Proteomes" id="UP000812440"/>
    </source>
</evidence>
<evidence type="ECO:0000256" key="4">
    <source>
        <dbReference type="ARBA" id="ARBA00022723"/>
    </source>
</evidence>
<dbReference type="GO" id="GO:0097519">
    <property type="term" value="C:DNA recombinase complex"/>
    <property type="evidence" value="ECO:0007669"/>
    <property type="project" value="TreeGrafter"/>
</dbReference>
<dbReference type="GO" id="GO:0033151">
    <property type="term" value="P:V(D)J recombination"/>
    <property type="evidence" value="ECO:0007669"/>
    <property type="project" value="TreeGrafter"/>
</dbReference>
<gene>
    <name evidence="12" type="ORF">GDO86_014986</name>
</gene>
<dbReference type="CDD" id="cd15569">
    <property type="entry name" value="PHD_RAG2"/>
    <property type="match status" value="1"/>
</dbReference>
<feature type="binding site" evidence="10">
    <location>
        <position position="412"/>
    </location>
    <ligand>
        <name>Zn(2+)</name>
        <dbReference type="ChEBI" id="CHEBI:29105"/>
        <label>1</label>
    </ligand>
</feature>
<keyword evidence="8" id="KW-0233">DNA recombination</keyword>
<comment type="similarity">
    <text evidence="2">Belongs to the RAG2 family.</text>
</comment>
<feature type="binding site" evidence="10">
    <location>
        <position position="471"/>
    </location>
    <ligand>
        <name>Zn(2+)</name>
        <dbReference type="ChEBI" id="CHEBI:29105"/>
        <label>1</label>
    </ligand>
</feature>
<dbReference type="GO" id="GO:0043565">
    <property type="term" value="F:sequence-specific DNA binding"/>
    <property type="evidence" value="ECO:0007669"/>
    <property type="project" value="TreeGrafter"/>
</dbReference>
<evidence type="ECO:0000256" key="7">
    <source>
        <dbReference type="ARBA" id="ARBA00022853"/>
    </source>
</evidence>
<dbReference type="GO" id="GO:0005634">
    <property type="term" value="C:nucleus"/>
    <property type="evidence" value="ECO:0007669"/>
    <property type="project" value="UniProtKB-SubCell"/>
</dbReference>
<feature type="binding site" evidence="10">
    <location>
        <position position="416"/>
    </location>
    <ligand>
        <name>Zn(2+)</name>
        <dbReference type="ChEBI" id="CHEBI:29105"/>
        <label>1</label>
    </ligand>
</feature>
<keyword evidence="13" id="KW-1185">Reference proteome</keyword>
<organism evidence="12 13">
    <name type="scientific">Hymenochirus boettgeri</name>
    <name type="common">Congo dwarf clawed frog</name>
    <dbReference type="NCBI Taxonomy" id="247094"/>
    <lineage>
        <taxon>Eukaryota</taxon>
        <taxon>Metazoa</taxon>
        <taxon>Chordata</taxon>
        <taxon>Craniata</taxon>
        <taxon>Vertebrata</taxon>
        <taxon>Euteleostomi</taxon>
        <taxon>Amphibia</taxon>
        <taxon>Batrachia</taxon>
        <taxon>Anura</taxon>
        <taxon>Pipoidea</taxon>
        <taxon>Pipidae</taxon>
        <taxon>Pipinae</taxon>
        <taxon>Hymenochirus</taxon>
    </lineage>
</organism>
<dbReference type="PANTHER" id="PTHR10960:SF0">
    <property type="entry name" value="V(D)J RECOMBINATION-ACTIVATING PROTEIN 2"/>
    <property type="match status" value="1"/>
</dbReference>
<comment type="caution">
    <text evidence="12">The sequence shown here is derived from an EMBL/GenBank/DDBJ whole genome shotgun (WGS) entry which is preliminary data.</text>
</comment>
<dbReference type="EMBL" id="JAACNH010000003">
    <property type="protein sequence ID" value="KAG8447686.1"/>
    <property type="molecule type" value="Genomic_DNA"/>
</dbReference>
<dbReference type="InterPro" id="IPR011043">
    <property type="entry name" value="Gal_Oxase/kelch_b-propeller"/>
</dbReference>
<dbReference type="SUPFAM" id="SSF57903">
    <property type="entry name" value="FYVE/PHD zinc finger"/>
    <property type="match status" value="1"/>
</dbReference>
<feature type="domain" description="Recombination activating protein 2 PHD" evidence="11">
    <location>
        <begin position="407"/>
        <end position="484"/>
    </location>
</feature>
<name>A0A8T2JZC0_9PIPI</name>
<evidence type="ECO:0000256" key="3">
    <source>
        <dbReference type="ARBA" id="ARBA00021275"/>
    </source>
</evidence>